<dbReference type="Pfam" id="PF04072">
    <property type="entry name" value="LCM"/>
    <property type="match status" value="1"/>
</dbReference>
<evidence type="ECO:0000256" key="1">
    <source>
        <dbReference type="ARBA" id="ARBA00022603"/>
    </source>
</evidence>
<reference evidence="4" key="1">
    <citation type="submission" date="2016-10" db="EMBL/GenBank/DDBJ databases">
        <authorList>
            <person name="Varghese N."/>
            <person name="Submissions S."/>
        </authorList>
    </citation>
    <scope>NUCLEOTIDE SEQUENCE [LARGE SCALE GENOMIC DNA]</scope>
    <source>
        <strain evidence="4">XBD1002</strain>
    </source>
</reference>
<accession>A0A1I3MZQ4</accession>
<dbReference type="AlphaFoldDB" id="A0A1I3MZQ4"/>
<keyword evidence="2 3" id="KW-0808">Transferase</keyword>
<evidence type="ECO:0000313" key="3">
    <source>
        <dbReference type="EMBL" id="SFJ02235.1"/>
    </source>
</evidence>
<dbReference type="Gene3D" id="3.40.50.150">
    <property type="entry name" value="Vaccinia Virus protein VP39"/>
    <property type="match status" value="1"/>
</dbReference>
<dbReference type="EMBL" id="FORI01000011">
    <property type="protein sequence ID" value="SFJ02235.1"/>
    <property type="molecule type" value="Genomic_DNA"/>
</dbReference>
<evidence type="ECO:0000313" key="4">
    <source>
        <dbReference type="Proteomes" id="UP000182737"/>
    </source>
</evidence>
<keyword evidence="4" id="KW-1185">Reference proteome</keyword>
<dbReference type="PANTHER" id="PTHR43619:SF2">
    <property type="entry name" value="S-ADENOSYL-L-METHIONINE-DEPENDENT METHYLTRANSFERASES SUPERFAMILY PROTEIN"/>
    <property type="match status" value="1"/>
</dbReference>
<sequence length="280" mass="32159">MADLNTKFHIEKNTVQETLIIPLFARKVCTEHFPNLFNDNQAERICSMVDYDFSAKSKKMESTMGLFGALEVAQRQYDLAYEVKEYLKTHPKAAVVNLGCGLDDTFRKCDNGKCLGFNIDMEDVIKIRNEILPVGDREKNLAYNLNNEKCFDEIPAENGAIFFASGVFYYFTREEVKSLLSKIAARFPGSIIVFDACNKRGAKMMTKTWLKEAGISDVKAYFSLEDENELCNWSNNFSKVSSKSYMRGYRDIYKELGFIHKLMIQFCEKLVKMKIIKIAC</sequence>
<evidence type="ECO:0000256" key="2">
    <source>
        <dbReference type="ARBA" id="ARBA00022679"/>
    </source>
</evidence>
<keyword evidence="1 3" id="KW-0489">Methyltransferase</keyword>
<dbReference type="PANTHER" id="PTHR43619">
    <property type="entry name" value="S-ADENOSYL-L-METHIONINE-DEPENDENT METHYLTRANSFERASE YKTD-RELATED"/>
    <property type="match status" value="1"/>
</dbReference>
<gene>
    <name evidence="3" type="ORF">SAMN04487775_11158</name>
</gene>
<protein>
    <submittedName>
        <fullName evidence="3">O-Methyltransferase involved in polyketide biosynthesis</fullName>
    </submittedName>
</protein>
<dbReference type="GO" id="GO:0008168">
    <property type="term" value="F:methyltransferase activity"/>
    <property type="evidence" value="ECO:0007669"/>
    <property type="project" value="UniProtKB-KW"/>
</dbReference>
<dbReference type="SUPFAM" id="SSF53335">
    <property type="entry name" value="S-adenosyl-L-methionine-dependent methyltransferases"/>
    <property type="match status" value="1"/>
</dbReference>
<dbReference type="OrthoDB" id="9800233at2"/>
<dbReference type="GO" id="GO:0032259">
    <property type="term" value="P:methylation"/>
    <property type="evidence" value="ECO:0007669"/>
    <property type="project" value="UniProtKB-KW"/>
</dbReference>
<name>A0A1I3MZQ4_9SPIR</name>
<dbReference type="InterPro" id="IPR007213">
    <property type="entry name" value="Ppm1/Ppm2/Tcmp"/>
</dbReference>
<dbReference type="InterPro" id="IPR029063">
    <property type="entry name" value="SAM-dependent_MTases_sf"/>
</dbReference>
<dbReference type="RefSeq" id="WP_074933304.1">
    <property type="nucleotide sequence ID" value="NZ_FORI01000011.1"/>
</dbReference>
<organism evidence="3 4">
    <name type="scientific">Treponema bryantii</name>
    <dbReference type="NCBI Taxonomy" id="163"/>
    <lineage>
        <taxon>Bacteria</taxon>
        <taxon>Pseudomonadati</taxon>
        <taxon>Spirochaetota</taxon>
        <taxon>Spirochaetia</taxon>
        <taxon>Spirochaetales</taxon>
        <taxon>Treponemataceae</taxon>
        <taxon>Treponema</taxon>
    </lineage>
</organism>
<dbReference type="Proteomes" id="UP000182737">
    <property type="component" value="Unassembled WGS sequence"/>
</dbReference>
<proteinExistence type="predicted"/>